<gene>
    <name evidence="5" type="ORF">SAMN04487779_100275</name>
</gene>
<organism evidence="5 6">
    <name type="scientific">Belnapia rosea</name>
    <dbReference type="NCBI Taxonomy" id="938405"/>
    <lineage>
        <taxon>Bacteria</taxon>
        <taxon>Pseudomonadati</taxon>
        <taxon>Pseudomonadota</taxon>
        <taxon>Alphaproteobacteria</taxon>
        <taxon>Acetobacterales</taxon>
        <taxon>Roseomonadaceae</taxon>
        <taxon>Belnapia</taxon>
    </lineage>
</organism>
<dbReference type="GO" id="GO:1904680">
    <property type="term" value="F:peptide transmembrane transporter activity"/>
    <property type="evidence" value="ECO:0007669"/>
    <property type="project" value="TreeGrafter"/>
</dbReference>
<dbReference type="AlphaFoldDB" id="A0A1G6NMF9"/>
<dbReference type="Gene3D" id="3.40.190.10">
    <property type="entry name" value="Periplasmic binding protein-like II"/>
    <property type="match status" value="1"/>
</dbReference>
<dbReference type="InterPro" id="IPR030678">
    <property type="entry name" value="Peptide/Ni-bd"/>
</dbReference>
<dbReference type="SUPFAM" id="SSF53850">
    <property type="entry name" value="Periplasmic binding protein-like II"/>
    <property type="match status" value="1"/>
</dbReference>
<evidence type="ECO:0000256" key="3">
    <source>
        <dbReference type="ARBA" id="ARBA00022729"/>
    </source>
</evidence>
<evidence type="ECO:0000313" key="5">
    <source>
        <dbReference type="EMBL" id="SDC68919.1"/>
    </source>
</evidence>
<dbReference type="PROSITE" id="PS51318">
    <property type="entry name" value="TAT"/>
    <property type="match status" value="1"/>
</dbReference>
<dbReference type="InterPro" id="IPR000914">
    <property type="entry name" value="SBP_5_dom"/>
</dbReference>
<dbReference type="InterPro" id="IPR039424">
    <property type="entry name" value="SBP_5"/>
</dbReference>
<comment type="subcellular location">
    <subcellularLocation>
        <location evidence="1">Periplasm</location>
    </subcellularLocation>
</comment>
<dbReference type="GO" id="GO:0015833">
    <property type="term" value="P:peptide transport"/>
    <property type="evidence" value="ECO:0007669"/>
    <property type="project" value="TreeGrafter"/>
</dbReference>
<name>A0A1G6NMF9_9PROT</name>
<proteinExistence type="inferred from homology"/>
<feature type="domain" description="Solute-binding protein family 5" evidence="4">
    <location>
        <begin position="77"/>
        <end position="430"/>
    </location>
</feature>
<dbReference type="EMBL" id="FMZX01000002">
    <property type="protein sequence ID" value="SDC68919.1"/>
    <property type="molecule type" value="Genomic_DNA"/>
</dbReference>
<evidence type="ECO:0000259" key="4">
    <source>
        <dbReference type="Pfam" id="PF00496"/>
    </source>
</evidence>
<dbReference type="PIRSF" id="PIRSF002741">
    <property type="entry name" value="MppA"/>
    <property type="match status" value="1"/>
</dbReference>
<dbReference type="Gene3D" id="3.10.105.10">
    <property type="entry name" value="Dipeptide-binding Protein, Domain 3"/>
    <property type="match status" value="1"/>
</dbReference>
<accession>A0A1G6NMF9</accession>
<dbReference type="STRING" id="938405.SAMN02927895_02926"/>
<evidence type="ECO:0000313" key="6">
    <source>
        <dbReference type="Proteomes" id="UP000198925"/>
    </source>
</evidence>
<dbReference type="PANTHER" id="PTHR30290:SF38">
    <property type="entry name" value="D,D-DIPEPTIDE-BINDING PERIPLASMIC PROTEIN DDPA-RELATED"/>
    <property type="match status" value="1"/>
</dbReference>
<sequence length="534" mass="59137">MDIRLNRRSLLAGAASLGAPLAMPRLAAAQGSRVLKFLPQIDLAFLDPHWTTAYVTRGHGHMVFDTLYGQDSSFKASPQMVEGHVVENDGRLWTLTLRQGLLWHDGERVLARDCVASIRRWAKRDALGGALMAATEELSAPDDRTIRFRLSRPFPLLPETLGKVSSPMPAMMPERLANTDPFKQITEMVGSGPFRFLADERVAGSRNVYAKFEQYVPREGARMSWNAGPKVVLLDRVEWTTIPDAATKVAAIQRAEQDWWENPTHDLMPLLQRDRRIRIEVTNPTGTVCMMRPNHLQPPFDKPEARQALLHAFDQASFMQAIVGDNPASYNLPHGIFCPGTPMASEAGLEPLKGPRDYGKARRLLQQAGYNGEKVAMLVATDYSHLKAIGEVAADAMGKIGLNVDYIATDWGTMLQRRNNRGPVAQGGWSCLNTSWEGADHMDPASHYAIRGNGAETGAWPGWCVSERLEQLRDAWFAAPDLAGQQAACREMQVQAMRDVPSIPLGQYIQPTAYRTNITGVAKGFPTFWGVQKG</sequence>
<dbReference type="GO" id="GO:0043190">
    <property type="term" value="C:ATP-binding cassette (ABC) transporter complex"/>
    <property type="evidence" value="ECO:0007669"/>
    <property type="project" value="InterPro"/>
</dbReference>
<dbReference type="PANTHER" id="PTHR30290">
    <property type="entry name" value="PERIPLASMIC BINDING COMPONENT OF ABC TRANSPORTER"/>
    <property type="match status" value="1"/>
</dbReference>
<protein>
    <submittedName>
        <fullName evidence="5">Peptide/nickel transport system substrate-binding protein</fullName>
    </submittedName>
</protein>
<dbReference type="CDD" id="cd08502">
    <property type="entry name" value="PBP2_NikA_DppA_OppA_like_16"/>
    <property type="match status" value="1"/>
</dbReference>
<reference evidence="5 6" key="1">
    <citation type="submission" date="2016-10" db="EMBL/GenBank/DDBJ databases">
        <authorList>
            <person name="de Groot N.N."/>
        </authorList>
    </citation>
    <scope>NUCLEOTIDE SEQUENCE [LARGE SCALE GENOMIC DNA]</scope>
    <source>
        <strain evidence="5 6">CPCC 100156</strain>
    </source>
</reference>
<dbReference type="InterPro" id="IPR006311">
    <property type="entry name" value="TAT_signal"/>
</dbReference>
<dbReference type="GO" id="GO:0030288">
    <property type="term" value="C:outer membrane-bounded periplasmic space"/>
    <property type="evidence" value="ECO:0007669"/>
    <property type="project" value="UniProtKB-ARBA"/>
</dbReference>
<dbReference type="Gene3D" id="3.90.76.10">
    <property type="entry name" value="Dipeptide-binding Protein, Domain 1"/>
    <property type="match status" value="1"/>
</dbReference>
<dbReference type="Proteomes" id="UP000198925">
    <property type="component" value="Unassembled WGS sequence"/>
</dbReference>
<comment type="similarity">
    <text evidence="2">Belongs to the bacterial solute-binding protein 5 family.</text>
</comment>
<keyword evidence="3" id="KW-0732">Signal</keyword>
<dbReference type="Pfam" id="PF00496">
    <property type="entry name" value="SBP_bac_5"/>
    <property type="match status" value="1"/>
</dbReference>
<evidence type="ECO:0000256" key="2">
    <source>
        <dbReference type="ARBA" id="ARBA00005695"/>
    </source>
</evidence>
<keyword evidence="6" id="KW-1185">Reference proteome</keyword>
<evidence type="ECO:0000256" key="1">
    <source>
        <dbReference type="ARBA" id="ARBA00004418"/>
    </source>
</evidence>